<dbReference type="AlphaFoldDB" id="A0AAP0M8V1"/>
<accession>A0AAP0M8V1</accession>
<dbReference type="EMBL" id="JBCGBO010000005">
    <property type="protein sequence ID" value="KAK9200174.1"/>
    <property type="molecule type" value="Genomic_DNA"/>
</dbReference>
<protein>
    <submittedName>
        <fullName evidence="1">Uncharacterized protein</fullName>
    </submittedName>
</protein>
<keyword evidence="2" id="KW-1185">Reference proteome</keyword>
<sequence length="102" mass="11193">MIRLRFHGWVGSGQVVSPASRANSEGRKSMLTDARQSKLGKTALRNALAQAHSRFTSVVATTSIALDGFKNEAKKTVVALVDMERPFVTPQPSIHLVQRVYD</sequence>
<gene>
    <name evidence="1" type="ORF">WN944_015370</name>
</gene>
<reference evidence="1 2" key="1">
    <citation type="submission" date="2024-05" db="EMBL/GenBank/DDBJ databases">
        <title>Haplotype-resolved chromosome-level genome assembly of Huyou (Citrus changshanensis).</title>
        <authorList>
            <person name="Miao C."/>
            <person name="Chen W."/>
            <person name="Wu Y."/>
            <person name="Wang L."/>
            <person name="Zhao S."/>
            <person name="Grierson D."/>
            <person name="Xu C."/>
            <person name="Chen K."/>
        </authorList>
    </citation>
    <scope>NUCLEOTIDE SEQUENCE [LARGE SCALE GENOMIC DNA]</scope>
    <source>
        <strain evidence="1">01-14</strain>
        <tissue evidence="1">Leaf</tissue>
    </source>
</reference>
<dbReference type="Proteomes" id="UP001428341">
    <property type="component" value="Unassembled WGS sequence"/>
</dbReference>
<proteinExistence type="predicted"/>
<evidence type="ECO:0000313" key="1">
    <source>
        <dbReference type="EMBL" id="KAK9200174.1"/>
    </source>
</evidence>
<organism evidence="1 2">
    <name type="scientific">Citrus x changshan-huyou</name>
    <dbReference type="NCBI Taxonomy" id="2935761"/>
    <lineage>
        <taxon>Eukaryota</taxon>
        <taxon>Viridiplantae</taxon>
        <taxon>Streptophyta</taxon>
        <taxon>Embryophyta</taxon>
        <taxon>Tracheophyta</taxon>
        <taxon>Spermatophyta</taxon>
        <taxon>Magnoliopsida</taxon>
        <taxon>eudicotyledons</taxon>
        <taxon>Gunneridae</taxon>
        <taxon>Pentapetalae</taxon>
        <taxon>rosids</taxon>
        <taxon>malvids</taxon>
        <taxon>Sapindales</taxon>
        <taxon>Rutaceae</taxon>
        <taxon>Aurantioideae</taxon>
        <taxon>Citrus</taxon>
    </lineage>
</organism>
<name>A0AAP0M8V1_9ROSI</name>
<comment type="caution">
    <text evidence="1">The sequence shown here is derived from an EMBL/GenBank/DDBJ whole genome shotgun (WGS) entry which is preliminary data.</text>
</comment>
<evidence type="ECO:0000313" key="2">
    <source>
        <dbReference type="Proteomes" id="UP001428341"/>
    </source>
</evidence>